<dbReference type="InterPro" id="IPR036249">
    <property type="entry name" value="Thioredoxin-like_sf"/>
</dbReference>
<dbReference type="PROSITE" id="PS50404">
    <property type="entry name" value="GST_NTER"/>
    <property type="match status" value="1"/>
</dbReference>
<dbReference type="SFLD" id="SFLDS00019">
    <property type="entry name" value="Glutathione_Transferase_(cytos"/>
    <property type="match status" value="1"/>
</dbReference>
<evidence type="ECO:0000313" key="3">
    <source>
        <dbReference type="EMBL" id="GJH29376.1"/>
    </source>
</evidence>
<feature type="domain" description="GST N-terminal" evidence="1">
    <location>
        <begin position="7"/>
        <end position="88"/>
    </location>
</feature>
<dbReference type="Gene3D" id="1.20.1050.10">
    <property type="match status" value="1"/>
</dbReference>
<dbReference type="InterPro" id="IPR004045">
    <property type="entry name" value="Glutathione_S-Trfase_N"/>
</dbReference>
<accession>A0AA37IGG7</accession>
<evidence type="ECO:0000259" key="2">
    <source>
        <dbReference type="PROSITE" id="PS50405"/>
    </source>
</evidence>
<evidence type="ECO:0000259" key="1">
    <source>
        <dbReference type="PROSITE" id="PS50404"/>
    </source>
</evidence>
<name>A0AA37IGG7_9BURK</name>
<sequence length="219" mass="24528">MEGNVEESSFILYHAPGSCSRVTLACLNELRADCDVRLVDLGAQEQQSTWFRCLNPAEKVPVLEHGGRVISETPAILYYLAGHYPALLPLEGNRHQQARVISVMSWLASGVHPVLTRIRVPQKFGENVEDIREKAFGAMAKNFALIDRHLTGRSWYFEGGISAVDFYINWIWYRSAGGGFDVEPYAAFREHAQRMAVRPGVISMESADREYAIKLGIAV</sequence>
<organism evidence="3 4">
    <name type="scientific">Caballeronia novacaledonica</name>
    <dbReference type="NCBI Taxonomy" id="1544861"/>
    <lineage>
        <taxon>Bacteria</taxon>
        <taxon>Pseudomonadati</taxon>
        <taxon>Pseudomonadota</taxon>
        <taxon>Betaproteobacteria</taxon>
        <taxon>Burkholderiales</taxon>
        <taxon>Burkholderiaceae</taxon>
        <taxon>Caballeronia</taxon>
    </lineage>
</organism>
<dbReference type="CDD" id="cd03057">
    <property type="entry name" value="GST_N_Beta"/>
    <property type="match status" value="1"/>
</dbReference>
<comment type="caution">
    <text evidence="3">The sequence shown here is derived from an EMBL/GenBank/DDBJ whole genome shotgun (WGS) entry which is preliminary data.</text>
</comment>
<dbReference type="EMBL" id="BPUS01000022">
    <property type="protein sequence ID" value="GJH29376.1"/>
    <property type="molecule type" value="Genomic_DNA"/>
</dbReference>
<reference evidence="3" key="1">
    <citation type="submission" date="2022-09" db="EMBL/GenBank/DDBJ databases">
        <title>Isolation and characterization of 3-chlorobenzoate degrading bacteria from soils in Shizuoka.</title>
        <authorList>
            <person name="Ifat A."/>
            <person name="Ogawa N."/>
            <person name="Kimbara K."/>
            <person name="Moriuchi R."/>
            <person name="Dohra H."/>
            <person name="Shintani M."/>
        </authorList>
    </citation>
    <scope>NUCLEOTIDE SEQUENCE</scope>
    <source>
        <strain evidence="3">19CS4-2</strain>
    </source>
</reference>
<dbReference type="PANTHER" id="PTHR44051:SF8">
    <property type="entry name" value="GLUTATHIONE S-TRANSFERASE GSTA"/>
    <property type="match status" value="1"/>
</dbReference>
<dbReference type="InterPro" id="IPR010987">
    <property type="entry name" value="Glutathione-S-Trfase_C-like"/>
</dbReference>
<dbReference type="SFLD" id="SFLDG00358">
    <property type="entry name" value="Main_(cytGST)"/>
    <property type="match status" value="1"/>
</dbReference>
<dbReference type="Pfam" id="PF02798">
    <property type="entry name" value="GST_N"/>
    <property type="match status" value="1"/>
</dbReference>
<dbReference type="InterPro" id="IPR036282">
    <property type="entry name" value="Glutathione-S-Trfase_C_sf"/>
</dbReference>
<proteinExistence type="predicted"/>
<dbReference type="PROSITE" id="PS50405">
    <property type="entry name" value="GST_CTER"/>
    <property type="match status" value="1"/>
</dbReference>
<dbReference type="SUPFAM" id="SSF47616">
    <property type="entry name" value="GST C-terminal domain-like"/>
    <property type="match status" value="1"/>
</dbReference>
<dbReference type="PANTHER" id="PTHR44051">
    <property type="entry name" value="GLUTATHIONE S-TRANSFERASE-RELATED"/>
    <property type="match status" value="1"/>
</dbReference>
<evidence type="ECO:0000313" key="4">
    <source>
        <dbReference type="Proteomes" id="UP001055111"/>
    </source>
</evidence>
<feature type="domain" description="GST C-terminal" evidence="2">
    <location>
        <begin position="93"/>
        <end position="215"/>
    </location>
</feature>
<dbReference type="Proteomes" id="UP001055111">
    <property type="component" value="Unassembled WGS sequence"/>
</dbReference>
<dbReference type="AlphaFoldDB" id="A0AA37IGG7"/>
<protein>
    <submittedName>
        <fullName evidence="3">Glutathione S-transferase family protein</fullName>
    </submittedName>
</protein>
<dbReference type="RefSeq" id="WP_238216655.1">
    <property type="nucleotide sequence ID" value="NZ_BPUS01000022.1"/>
</dbReference>
<dbReference type="Gene3D" id="3.40.30.10">
    <property type="entry name" value="Glutaredoxin"/>
    <property type="match status" value="1"/>
</dbReference>
<dbReference type="SUPFAM" id="SSF52833">
    <property type="entry name" value="Thioredoxin-like"/>
    <property type="match status" value="1"/>
</dbReference>
<gene>
    <name evidence="3" type="ORF">CBA19CS42_32690</name>
</gene>
<dbReference type="InterPro" id="IPR040079">
    <property type="entry name" value="Glutathione_S-Trfase"/>
</dbReference>